<dbReference type="InterPro" id="IPR035914">
    <property type="entry name" value="Sperma_CUB_dom_sf"/>
</dbReference>
<dbReference type="STRING" id="137246.A0A401RNE8"/>
<dbReference type="AlphaFoldDB" id="A0A401RNE8"/>
<gene>
    <name evidence="12" type="ORF">chiPu_0018442</name>
</gene>
<accession>A0A401RNE8</accession>
<dbReference type="Pfam" id="PF01400">
    <property type="entry name" value="Astacin"/>
    <property type="match status" value="1"/>
</dbReference>
<evidence type="ECO:0000256" key="3">
    <source>
        <dbReference type="ARBA" id="ARBA00022801"/>
    </source>
</evidence>
<evidence type="ECO:0000259" key="11">
    <source>
        <dbReference type="PROSITE" id="PS51864"/>
    </source>
</evidence>
<dbReference type="InterPro" id="IPR024079">
    <property type="entry name" value="MetalloPept_cat_dom_sf"/>
</dbReference>
<keyword evidence="5 9" id="KW-0482">Metalloprotease</keyword>
<reference evidence="12 13" key="1">
    <citation type="journal article" date="2018" name="Nat. Ecol. Evol.">
        <title>Shark genomes provide insights into elasmobranch evolution and the origin of vertebrates.</title>
        <authorList>
            <person name="Hara Y"/>
            <person name="Yamaguchi K"/>
            <person name="Onimaru K"/>
            <person name="Kadota M"/>
            <person name="Koyanagi M"/>
            <person name="Keeley SD"/>
            <person name="Tatsumi K"/>
            <person name="Tanaka K"/>
            <person name="Motone F"/>
            <person name="Kageyama Y"/>
            <person name="Nozu R"/>
            <person name="Adachi N"/>
            <person name="Nishimura O"/>
            <person name="Nakagawa R"/>
            <person name="Tanegashima C"/>
            <person name="Kiyatake I"/>
            <person name="Matsumoto R"/>
            <person name="Murakumo K"/>
            <person name="Nishida K"/>
            <person name="Terakita A"/>
            <person name="Kuratani S"/>
            <person name="Sato K"/>
            <person name="Hyodo S Kuraku.S."/>
        </authorList>
    </citation>
    <scope>NUCLEOTIDE SEQUENCE [LARGE SCALE GENOMIC DNA]</scope>
</reference>
<evidence type="ECO:0000256" key="2">
    <source>
        <dbReference type="ARBA" id="ARBA00022723"/>
    </source>
</evidence>
<evidence type="ECO:0000256" key="5">
    <source>
        <dbReference type="ARBA" id="ARBA00023049"/>
    </source>
</evidence>
<dbReference type="Proteomes" id="UP000287033">
    <property type="component" value="Unassembled WGS sequence"/>
</dbReference>
<comment type="cofactor">
    <cofactor evidence="8 9">
        <name>Zn(2+)</name>
        <dbReference type="ChEBI" id="CHEBI:29105"/>
    </cofactor>
    <text evidence="8 9">Binds 1 zinc ion per subunit.</text>
</comment>
<dbReference type="OrthoDB" id="291007at2759"/>
<dbReference type="InterPro" id="IPR006026">
    <property type="entry name" value="Peptidase_Metallo"/>
</dbReference>
<protein>
    <recommendedName>
        <fullName evidence="9">Metalloendopeptidase</fullName>
        <ecNumber evidence="9">3.4.24.-</ecNumber>
    </recommendedName>
</protein>
<dbReference type="GO" id="GO:0008270">
    <property type="term" value="F:zinc ion binding"/>
    <property type="evidence" value="ECO:0007669"/>
    <property type="project" value="UniProtKB-UniRule"/>
</dbReference>
<name>A0A401RNE8_CHIPU</name>
<keyword evidence="3 9" id="KW-0378">Hydrolase</keyword>
<proteinExistence type="predicted"/>
<dbReference type="OMA" id="YRTIQHE"/>
<dbReference type="EMBL" id="BEZZ01001578">
    <property type="protein sequence ID" value="GCC19648.1"/>
    <property type="molecule type" value="Genomic_DNA"/>
</dbReference>
<evidence type="ECO:0000256" key="6">
    <source>
        <dbReference type="ARBA" id="ARBA00023157"/>
    </source>
</evidence>
<feature type="domain" description="Peptidase M12A" evidence="11">
    <location>
        <begin position="39"/>
        <end position="177"/>
    </location>
</feature>
<dbReference type="EC" id="3.4.24.-" evidence="9"/>
<evidence type="ECO:0000256" key="8">
    <source>
        <dbReference type="PROSITE-ProRule" id="PRU01211"/>
    </source>
</evidence>
<keyword evidence="1 9" id="KW-0645">Protease</keyword>
<dbReference type="SUPFAM" id="SSF49854">
    <property type="entry name" value="Spermadhesin, CUB domain"/>
    <property type="match status" value="2"/>
</dbReference>
<evidence type="ECO:0000259" key="10">
    <source>
        <dbReference type="PROSITE" id="PS01180"/>
    </source>
</evidence>
<dbReference type="SMART" id="SM00042">
    <property type="entry name" value="CUB"/>
    <property type="match status" value="2"/>
</dbReference>
<keyword evidence="6" id="KW-1015">Disulfide bond</keyword>
<dbReference type="CDD" id="cd00041">
    <property type="entry name" value="CUB"/>
    <property type="match status" value="2"/>
</dbReference>
<feature type="binding site" evidence="8">
    <location>
        <position position="153"/>
    </location>
    <ligand>
        <name>Zn(2+)</name>
        <dbReference type="ChEBI" id="CHEBI:29105"/>
        <note>catalytic</note>
    </ligand>
</feature>
<feature type="binding site" evidence="8">
    <location>
        <position position="159"/>
    </location>
    <ligand>
        <name>Zn(2+)</name>
        <dbReference type="ChEBI" id="CHEBI:29105"/>
        <note>catalytic</note>
    </ligand>
</feature>
<sequence length="443" mass="50079">MQLRLSRPDAFGVTVDHSDVVNLIMEINKDLINTSASENVIGGDYREHPGSSCFGGHNSCLWPSSNMNIYVPYIFRSNYNKAQRAVITASMAELETLTCVKFKYRTREMTYLEFIDGIGCWSYVGPGKQRAQEISLQKPHCVQVGIIQHQLMHALGFYHENCRTDRDDYVELKMENIKKEVCGNLLTKSDGIFTSPNYPDMYPSFANCKWIIRAPLEYKIIVEFDFFYIQPFIGCYRDHLKIHDGSNIRSPILKGPACGKVAPAVISSQNKLLITFFSSGQKHSRGFSAKYQFVKCGEMLTASPTRIIGRVEYKGSMKPHEVSSCFWLIQAHRGHKVVLEITTYNFQQSIKCIDAYLEIHDVSVAPPIKRGIFCGKRPIPVIEGIALLIEFSHPGSKTQPGLRFDYKCVASPTERKGEGSIQRSQCSACMLVLCMLLISSWTM</sequence>
<feature type="binding site" evidence="8">
    <location>
        <position position="149"/>
    </location>
    <ligand>
        <name>Zn(2+)</name>
        <dbReference type="ChEBI" id="CHEBI:29105"/>
        <note>catalytic</note>
    </ligand>
</feature>
<keyword evidence="4 8" id="KW-0862">Zinc</keyword>
<evidence type="ECO:0000256" key="7">
    <source>
        <dbReference type="PROSITE-ProRule" id="PRU00059"/>
    </source>
</evidence>
<dbReference type="InterPro" id="IPR000859">
    <property type="entry name" value="CUB_dom"/>
</dbReference>
<dbReference type="Pfam" id="PF00431">
    <property type="entry name" value="CUB"/>
    <property type="match status" value="1"/>
</dbReference>
<evidence type="ECO:0000256" key="9">
    <source>
        <dbReference type="RuleBase" id="RU361183"/>
    </source>
</evidence>
<keyword evidence="2 8" id="KW-0479">Metal-binding</keyword>
<dbReference type="PROSITE" id="PS01180">
    <property type="entry name" value="CUB"/>
    <property type="match status" value="2"/>
</dbReference>
<dbReference type="PRINTS" id="PR00480">
    <property type="entry name" value="ASTACIN"/>
</dbReference>
<organism evidence="12 13">
    <name type="scientific">Chiloscyllium punctatum</name>
    <name type="common">Brownbanded bambooshark</name>
    <name type="synonym">Hemiscyllium punctatum</name>
    <dbReference type="NCBI Taxonomy" id="137246"/>
    <lineage>
        <taxon>Eukaryota</taxon>
        <taxon>Metazoa</taxon>
        <taxon>Chordata</taxon>
        <taxon>Craniata</taxon>
        <taxon>Vertebrata</taxon>
        <taxon>Chondrichthyes</taxon>
        <taxon>Elasmobranchii</taxon>
        <taxon>Galeomorphii</taxon>
        <taxon>Galeoidea</taxon>
        <taxon>Orectolobiformes</taxon>
        <taxon>Hemiscylliidae</taxon>
        <taxon>Chiloscyllium</taxon>
    </lineage>
</organism>
<feature type="domain" description="CUB" evidence="10">
    <location>
        <begin position="182"/>
        <end position="294"/>
    </location>
</feature>
<comment type="caution">
    <text evidence="12">The sequence shown here is derived from an EMBL/GenBank/DDBJ whole genome shotgun (WGS) entry which is preliminary data.</text>
</comment>
<dbReference type="Gene3D" id="2.60.120.290">
    <property type="entry name" value="Spermadhesin, CUB domain"/>
    <property type="match status" value="1"/>
</dbReference>
<dbReference type="FunFam" id="2.60.120.290:FF:000013">
    <property type="entry name" value="Membrane frizzled-related protein"/>
    <property type="match status" value="1"/>
</dbReference>
<evidence type="ECO:0000256" key="4">
    <source>
        <dbReference type="ARBA" id="ARBA00022833"/>
    </source>
</evidence>
<evidence type="ECO:0000256" key="1">
    <source>
        <dbReference type="ARBA" id="ARBA00022670"/>
    </source>
</evidence>
<dbReference type="PANTHER" id="PTHR10127:SF899">
    <property type="entry name" value="ASTACIN-LIKE METALLOENDOPEPTIDASE-RELATED"/>
    <property type="match status" value="1"/>
</dbReference>
<dbReference type="GO" id="GO:0006508">
    <property type="term" value="P:proteolysis"/>
    <property type="evidence" value="ECO:0007669"/>
    <property type="project" value="UniProtKB-KW"/>
</dbReference>
<comment type="caution">
    <text evidence="7">Lacks conserved residue(s) required for the propagation of feature annotation.</text>
</comment>
<dbReference type="InterPro" id="IPR001506">
    <property type="entry name" value="Peptidase_M12A"/>
</dbReference>
<dbReference type="GO" id="GO:0004222">
    <property type="term" value="F:metalloendopeptidase activity"/>
    <property type="evidence" value="ECO:0007669"/>
    <property type="project" value="UniProtKB-UniRule"/>
</dbReference>
<dbReference type="PROSITE" id="PS51864">
    <property type="entry name" value="ASTACIN"/>
    <property type="match status" value="1"/>
</dbReference>
<dbReference type="Gene3D" id="3.40.390.10">
    <property type="entry name" value="Collagenase (Catalytic Domain)"/>
    <property type="match status" value="1"/>
</dbReference>
<evidence type="ECO:0000313" key="13">
    <source>
        <dbReference type="Proteomes" id="UP000287033"/>
    </source>
</evidence>
<dbReference type="PANTHER" id="PTHR10127">
    <property type="entry name" value="DISCOIDIN, CUB, EGF, LAMININ , AND ZINC METALLOPROTEASE DOMAIN CONTAINING"/>
    <property type="match status" value="1"/>
</dbReference>
<keyword evidence="13" id="KW-1185">Reference proteome</keyword>
<evidence type="ECO:0000313" key="12">
    <source>
        <dbReference type="EMBL" id="GCC19648.1"/>
    </source>
</evidence>
<dbReference type="SUPFAM" id="SSF55486">
    <property type="entry name" value="Metalloproteases ('zincins'), catalytic domain"/>
    <property type="match status" value="1"/>
</dbReference>
<feature type="domain" description="CUB" evidence="10">
    <location>
        <begin position="296"/>
        <end position="409"/>
    </location>
</feature>
<dbReference type="SMART" id="SM00235">
    <property type="entry name" value="ZnMc"/>
    <property type="match status" value="1"/>
</dbReference>